<protein>
    <submittedName>
        <fullName evidence="1">Uncharacterized protein</fullName>
    </submittedName>
</protein>
<reference evidence="1" key="2">
    <citation type="journal article" date="2015" name="Fish Shellfish Immunol.">
        <title>Early steps in the European eel (Anguilla anguilla)-Vibrio vulnificus interaction in the gills: Role of the RtxA13 toxin.</title>
        <authorList>
            <person name="Callol A."/>
            <person name="Pajuelo D."/>
            <person name="Ebbesson L."/>
            <person name="Teles M."/>
            <person name="MacKenzie S."/>
            <person name="Amaro C."/>
        </authorList>
    </citation>
    <scope>NUCLEOTIDE SEQUENCE</scope>
</reference>
<evidence type="ECO:0000313" key="1">
    <source>
        <dbReference type="EMBL" id="JAH99084.1"/>
    </source>
</evidence>
<reference evidence="1" key="1">
    <citation type="submission" date="2014-11" db="EMBL/GenBank/DDBJ databases">
        <authorList>
            <person name="Amaro Gonzalez C."/>
        </authorList>
    </citation>
    <scope>NUCLEOTIDE SEQUENCE</scope>
</reference>
<dbReference type="AlphaFoldDB" id="A0A0E9X8Z6"/>
<accession>A0A0E9X8Z6</accession>
<dbReference type="EMBL" id="GBXM01009493">
    <property type="protein sequence ID" value="JAH99084.1"/>
    <property type="molecule type" value="Transcribed_RNA"/>
</dbReference>
<organism evidence="1">
    <name type="scientific">Anguilla anguilla</name>
    <name type="common">European freshwater eel</name>
    <name type="synonym">Muraena anguilla</name>
    <dbReference type="NCBI Taxonomy" id="7936"/>
    <lineage>
        <taxon>Eukaryota</taxon>
        <taxon>Metazoa</taxon>
        <taxon>Chordata</taxon>
        <taxon>Craniata</taxon>
        <taxon>Vertebrata</taxon>
        <taxon>Euteleostomi</taxon>
        <taxon>Actinopterygii</taxon>
        <taxon>Neopterygii</taxon>
        <taxon>Teleostei</taxon>
        <taxon>Anguilliformes</taxon>
        <taxon>Anguillidae</taxon>
        <taxon>Anguilla</taxon>
    </lineage>
</organism>
<sequence>MLSSPALPKFYFCLQGIQKLTTEDSRTVQSCGFQLGRKYLLEQCLLTSGPTLYAGICQSQSLD</sequence>
<proteinExistence type="predicted"/>
<name>A0A0E9X8Z6_ANGAN</name>